<dbReference type="EMBL" id="JWZT01004691">
    <property type="protein sequence ID" value="KII63343.1"/>
    <property type="molecule type" value="Genomic_DNA"/>
</dbReference>
<evidence type="ECO:0000313" key="1">
    <source>
        <dbReference type="EMBL" id="KII63343.1"/>
    </source>
</evidence>
<proteinExistence type="predicted"/>
<evidence type="ECO:0000313" key="2">
    <source>
        <dbReference type="Proteomes" id="UP000031668"/>
    </source>
</evidence>
<protein>
    <submittedName>
        <fullName evidence="1">Uncharacterized protein</fullName>
    </submittedName>
</protein>
<keyword evidence="2" id="KW-1185">Reference proteome</keyword>
<sequence>MSDITTIFNMKFLMKNIGMKNDTKNLIQKGIKITEFNELLKNEMPKDDTLVTPTTGYKDKELISQNITISTLMHIIKEANFVEDLNQNTASIKYILGNLEQLNELLSTQTHKDHVFITIDRFYVEYSNLFYFNMR</sequence>
<gene>
    <name evidence="1" type="ORF">RF11_06258</name>
</gene>
<reference evidence="1 2" key="1">
    <citation type="journal article" date="2014" name="Genome Biol. Evol.">
        <title>The genome of the myxosporean Thelohanellus kitauei shows adaptations to nutrient acquisition within its fish host.</title>
        <authorList>
            <person name="Yang Y."/>
            <person name="Xiong J."/>
            <person name="Zhou Z."/>
            <person name="Huo F."/>
            <person name="Miao W."/>
            <person name="Ran C."/>
            <person name="Liu Y."/>
            <person name="Zhang J."/>
            <person name="Feng J."/>
            <person name="Wang M."/>
            <person name="Wang M."/>
            <person name="Wang L."/>
            <person name="Yao B."/>
        </authorList>
    </citation>
    <scope>NUCLEOTIDE SEQUENCE [LARGE SCALE GENOMIC DNA]</scope>
    <source>
        <strain evidence="1">Wuqing</strain>
    </source>
</reference>
<name>A0A0C2IDC9_THEKT</name>
<dbReference type="Proteomes" id="UP000031668">
    <property type="component" value="Unassembled WGS sequence"/>
</dbReference>
<dbReference type="AlphaFoldDB" id="A0A0C2IDC9"/>
<accession>A0A0C2IDC9</accession>
<comment type="caution">
    <text evidence="1">The sequence shown here is derived from an EMBL/GenBank/DDBJ whole genome shotgun (WGS) entry which is preliminary data.</text>
</comment>
<organism evidence="1 2">
    <name type="scientific">Thelohanellus kitauei</name>
    <name type="common">Myxosporean</name>
    <dbReference type="NCBI Taxonomy" id="669202"/>
    <lineage>
        <taxon>Eukaryota</taxon>
        <taxon>Metazoa</taxon>
        <taxon>Cnidaria</taxon>
        <taxon>Myxozoa</taxon>
        <taxon>Myxosporea</taxon>
        <taxon>Bivalvulida</taxon>
        <taxon>Platysporina</taxon>
        <taxon>Myxobolidae</taxon>
        <taxon>Thelohanellus</taxon>
    </lineage>
</organism>